<evidence type="ECO:0000313" key="1">
    <source>
        <dbReference type="EMBL" id="MBD2861285.1"/>
    </source>
</evidence>
<dbReference type="GO" id="GO:0005975">
    <property type="term" value="P:carbohydrate metabolic process"/>
    <property type="evidence" value="ECO:0007669"/>
    <property type="project" value="InterPro"/>
</dbReference>
<keyword evidence="2" id="KW-1185">Reference proteome</keyword>
<dbReference type="SUPFAM" id="SSF88713">
    <property type="entry name" value="Glycoside hydrolase/deacetylase"/>
    <property type="match status" value="1"/>
</dbReference>
<dbReference type="Gene3D" id="3.40.50.880">
    <property type="match status" value="1"/>
</dbReference>
<dbReference type="AlphaFoldDB" id="A0A927C4T0"/>
<organism evidence="1 2">
    <name type="scientific">Paenibacillus oceani</name>
    <dbReference type="NCBI Taxonomy" id="2772510"/>
    <lineage>
        <taxon>Bacteria</taxon>
        <taxon>Bacillati</taxon>
        <taxon>Bacillota</taxon>
        <taxon>Bacilli</taxon>
        <taxon>Bacillales</taxon>
        <taxon>Paenibacillaceae</taxon>
        <taxon>Paenibacillus</taxon>
    </lineage>
</organism>
<dbReference type="InterPro" id="IPR011330">
    <property type="entry name" value="Glyco_hydro/deAcase_b/a-brl"/>
</dbReference>
<proteinExistence type="predicted"/>
<dbReference type="Proteomes" id="UP000639396">
    <property type="component" value="Unassembled WGS sequence"/>
</dbReference>
<comment type="caution">
    <text evidence="1">The sequence shown here is derived from an EMBL/GenBank/DDBJ whole genome shotgun (WGS) entry which is preliminary data.</text>
</comment>
<sequence length="579" mass="64461">MKMARVGVLLDRHMLERLQQFRLNAFEKFVTEILAHRGIPFEVVHSLDEITNDKYDLLIAAVVADTRQSAERLWRFAEQGGTLIGYGGLNAMADRLGFIRCESSGTGYAELPEPYPSDRPLRFLAAQPWLRIMADSGNIAATEAGALASGRPDGERVGPALLRFTAGQGRIERWTVDIPTTIVGLQQGLKPVLEDGVPAPDGTAAVDDGVLKADDVMELDWTADRLLTETGMPYFAFPYADLWRDVLVGHLIGAAAERGLSLPFVGYWPDGIDHVALVSHDSDGNRDEHAVSTLETLAACGIRSTWCMLESGYSAPMYDRIRAEGHEVAFHYNAVEADEGIWDEAEFSRQLDWLKRAAGTPSVVSNKNHLTRVEGWGELFRWCEKYGIEADQTRGPSKKGNVGFIFGTCHPYFPIAWADESNRFYNVLEIGFLTQDLDIGKWSDSSVIAPFLEQVREVEGVAHFLFHQIHIHNREEVRRAMRTLADQARELGYPFWTSQEINDWERSRRTLTIETVEADGSSSVNAPTSLEKSAVVWVPLPEHVQGDRAAAPVSDEGAYSIRYGIRCRKTVVLPGGTNR</sequence>
<dbReference type="InterPro" id="IPR029062">
    <property type="entry name" value="Class_I_gatase-like"/>
</dbReference>
<gene>
    <name evidence="1" type="ORF">IDH45_04685</name>
</gene>
<dbReference type="CDD" id="cd03143">
    <property type="entry name" value="A4_beta-galactosidase_middle_domain"/>
    <property type="match status" value="1"/>
</dbReference>
<accession>A0A927C4T0</accession>
<evidence type="ECO:0000313" key="2">
    <source>
        <dbReference type="Proteomes" id="UP000639396"/>
    </source>
</evidence>
<dbReference type="RefSeq" id="WP_190925162.1">
    <property type="nucleotide sequence ID" value="NZ_JACXJA010000005.1"/>
</dbReference>
<dbReference type="EMBL" id="JACXJA010000005">
    <property type="protein sequence ID" value="MBD2861285.1"/>
    <property type="molecule type" value="Genomic_DNA"/>
</dbReference>
<reference evidence="1" key="1">
    <citation type="submission" date="2020-09" db="EMBL/GenBank/DDBJ databases">
        <title>A novel bacterium of genus Paenibacillus, isolated from South China Sea.</title>
        <authorList>
            <person name="Huang H."/>
            <person name="Mo K."/>
            <person name="Hu Y."/>
        </authorList>
    </citation>
    <scope>NUCLEOTIDE SEQUENCE</scope>
    <source>
        <strain evidence="1">IB182363</strain>
    </source>
</reference>
<name>A0A927C4T0_9BACL</name>
<protein>
    <submittedName>
        <fullName evidence="1">Uncharacterized protein</fullName>
    </submittedName>
</protein>
<dbReference type="Gene3D" id="3.20.20.370">
    <property type="entry name" value="Glycoside hydrolase/deacetylase"/>
    <property type="match status" value="1"/>
</dbReference>